<dbReference type="GO" id="GO:0005829">
    <property type="term" value="C:cytosol"/>
    <property type="evidence" value="ECO:0007669"/>
    <property type="project" value="TreeGrafter"/>
</dbReference>
<evidence type="ECO:0000259" key="8">
    <source>
        <dbReference type="Pfam" id="PF02897"/>
    </source>
</evidence>
<evidence type="ECO:0000256" key="5">
    <source>
        <dbReference type="ARBA" id="ARBA00022825"/>
    </source>
</evidence>
<dbReference type="InterPro" id="IPR029058">
    <property type="entry name" value="AB_hydrolase_fold"/>
</dbReference>
<gene>
    <name evidence="9" type="ORF">SAMN04488552_3148</name>
</gene>
<dbReference type="EMBL" id="LT629745">
    <property type="protein sequence ID" value="SDS43266.1"/>
    <property type="molecule type" value="Genomic_DNA"/>
</dbReference>
<dbReference type="EC" id="3.4.21.26" evidence="2"/>
<feature type="chain" id="PRO_5009259678" description="prolyl oligopeptidase" evidence="6">
    <location>
        <begin position="19"/>
        <end position="719"/>
    </location>
</feature>
<dbReference type="PANTHER" id="PTHR42881">
    <property type="entry name" value="PROLYL ENDOPEPTIDASE"/>
    <property type="match status" value="1"/>
</dbReference>
<dbReference type="SUPFAM" id="SSF50993">
    <property type="entry name" value="Peptidase/esterase 'gauge' domain"/>
    <property type="match status" value="1"/>
</dbReference>
<feature type="signal peptide" evidence="6">
    <location>
        <begin position="1"/>
        <end position="18"/>
    </location>
</feature>
<evidence type="ECO:0000256" key="3">
    <source>
        <dbReference type="ARBA" id="ARBA00022670"/>
    </source>
</evidence>
<sequence length="719" mass="80218">MRKLMSLLFLFTSLVLTAQQIAKPEKANPKPVTDNYHGTDLEDPYRYMEDLDDPEVINWMKSNTNYAEAVLNAIPGKKEMIGKIEEMDSRTASRINSLSITDNDMYYYLKTRPQDQTGKLFFRKGYDGKESLLLDPEKYNSESDKIYTITSIIPDKMGNRVAVILAPDGSENGELVILDQSGKRIGEKLNLVQYANWTANENSLYYLKLNSSEISDMDRQMNQKVYEHRLGTSQSEDKEVFSSSNSELNIKPEEFPILINDKELNMNFGLVVTVNKALKIYMNEADLSGDWQTLTTPEDQVSDFSTTEDAIYYMTFKDAPNFRIVKSGKGSPKFVDGKTYIPEPENGTLDGYAITSDGLYYTVKENGVETKIYFKSNNDDVPQQLDLPLTAGTASVSSKGPDFSDIWVSLTGWTTPGKRFKYNPETKEFTNEPMSSEAEYPELNDLVVKEVMVSSHDGVKVPVSIIHNKNIKLDGNNPATMYGYGSYGISSGPFFSPLMLIHTLYGGVFVVPHVRGGGELGDAWHRAGQKTNKPNTWKDAIATAEYLIDKGYTKPEKLSFFGGSAGGILVGRAVTERPDLFSAVAPMVGAMNTVRMEETPNGPVNAPEFGTVKDAEEFKGLLEMDSYHHVEDGTEYPAMLVTSGINDPRVIAWEPAKFAARAQMANASDDPILLLTDFDSGHGIGDTKAENFELFANIFSFFYWQADHPKFQPPADLID</sequence>
<dbReference type="InterPro" id="IPR051167">
    <property type="entry name" value="Prolyl_oligopep/macrocyclase"/>
</dbReference>
<dbReference type="GO" id="GO:0006508">
    <property type="term" value="P:proteolysis"/>
    <property type="evidence" value="ECO:0007669"/>
    <property type="project" value="UniProtKB-KW"/>
</dbReference>
<proteinExistence type="predicted"/>
<evidence type="ECO:0000256" key="1">
    <source>
        <dbReference type="ARBA" id="ARBA00001070"/>
    </source>
</evidence>
<evidence type="ECO:0000256" key="2">
    <source>
        <dbReference type="ARBA" id="ARBA00011897"/>
    </source>
</evidence>
<dbReference type="Pfam" id="PF02897">
    <property type="entry name" value="Peptidase_S9_N"/>
    <property type="match status" value="1"/>
</dbReference>
<dbReference type="GO" id="GO:0070012">
    <property type="term" value="F:oligopeptidase activity"/>
    <property type="evidence" value="ECO:0007669"/>
    <property type="project" value="TreeGrafter"/>
</dbReference>
<dbReference type="PANTHER" id="PTHR42881:SF2">
    <property type="entry name" value="PROLYL ENDOPEPTIDASE"/>
    <property type="match status" value="1"/>
</dbReference>
<evidence type="ECO:0000313" key="9">
    <source>
        <dbReference type="EMBL" id="SDS43266.1"/>
    </source>
</evidence>
<feature type="domain" description="Peptidase S9A N-terminal" evidence="8">
    <location>
        <begin position="25"/>
        <end position="428"/>
    </location>
</feature>
<name>A0A1H1S692_9FLAO</name>
<dbReference type="InterPro" id="IPR001375">
    <property type="entry name" value="Peptidase_S9_cat"/>
</dbReference>
<evidence type="ECO:0000313" key="10">
    <source>
        <dbReference type="Proteomes" id="UP000198858"/>
    </source>
</evidence>
<accession>A0A1H1S692</accession>
<keyword evidence="4" id="KW-0378">Hydrolase</keyword>
<dbReference type="Gene3D" id="2.130.10.120">
    <property type="entry name" value="Prolyl oligopeptidase, N-terminal domain"/>
    <property type="match status" value="1"/>
</dbReference>
<organism evidence="9 10">
    <name type="scientific">Christiangramia echinicola</name>
    <dbReference type="NCBI Taxonomy" id="279359"/>
    <lineage>
        <taxon>Bacteria</taxon>
        <taxon>Pseudomonadati</taxon>
        <taxon>Bacteroidota</taxon>
        <taxon>Flavobacteriia</taxon>
        <taxon>Flavobacteriales</taxon>
        <taxon>Flavobacteriaceae</taxon>
        <taxon>Christiangramia</taxon>
    </lineage>
</organism>
<keyword evidence="10" id="KW-1185">Reference proteome</keyword>
<keyword evidence="6" id="KW-0732">Signal</keyword>
<dbReference type="Proteomes" id="UP000198858">
    <property type="component" value="Chromosome I"/>
</dbReference>
<protein>
    <recommendedName>
        <fullName evidence="2">prolyl oligopeptidase</fullName>
        <ecNumber evidence="2">3.4.21.26</ecNumber>
    </recommendedName>
</protein>
<dbReference type="SUPFAM" id="SSF53474">
    <property type="entry name" value="alpha/beta-Hydrolases"/>
    <property type="match status" value="1"/>
</dbReference>
<reference evidence="9 10" key="1">
    <citation type="submission" date="2016-10" db="EMBL/GenBank/DDBJ databases">
        <authorList>
            <person name="Varghese N."/>
            <person name="Submissions S."/>
        </authorList>
    </citation>
    <scope>NUCLEOTIDE SEQUENCE [LARGE SCALE GENOMIC DNA]</scope>
    <source>
        <strain evidence="9 10">Mar_2010_102</strain>
    </source>
</reference>
<dbReference type="RefSeq" id="WP_089663672.1">
    <property type="nucleotide sequence ID" value="NZ_LT629745.1"/>
</dbReference>
<dbReference type="InterPro" id="IPR023302">
    <property type="entry name" value="Pept_S9A_N"/>
</dbReference>
<dbReference type="InterPro" id="IPR002470">
    <property type="entry name" value="Peptidase_S9A"/>
</dbReference>
<dbReference type="GO" id="GO:0004252">
    <property type="term" value="F:serine-type endopeptidase activity"/>
    <property type="evidence" value="ECO:0007669"/>
    <property type="project" value="UniProtKB-EC"/>
</dbReference>
<evidence type="ECO:0000259" key="7">
    <source>
        <dbReference type="Pfam" id="PF00326"/>
    </source>
</evidence>
<comment type="catalytic activity">
    <reaction evidence="1">
        <text>Hydrolysis of Pro-|-Xaa &gt;&gt; Ala-|-Xaa in oligopeptides.</text>
        <dbReference type="EC" id="3.4.21.26"/>
    </reaction>
</comment>
<evidence type="ECO:0000256" key="4">
    <source>
        <dbReference type="ARBA" id="ARBA00022801"/>
    </source>
</evidence>
<feature type="domain" description="Peptidase S9 prolyl oligopeptidase catalytic" evidence="7">
    <location>
        <begin position="505"/>
        <end position="705"/>
    </location>
</feature>
<dbReference type="Gene3D" id="3.40.50.1820">
    <property type="entry name" value="alpha/beta hydrolase"/>
    <property type="match status" value="1"/>
</dbReference>
<keyword evidence="5" id="KW-0720">Serine protease</keyword>
<keyword evidence="3" id="KW-0645">Protease</keyword>
<evidence type="ECO:0000256" key="6">
    <source>
        <dbReference type="SAM" id="SignalP"/>
    </source>
</evidence>
<dbReference type="Pfam" id="PF00326">
    <property type="entry name" value="Peptidase_S9"/>
    <property type="match status" value="1"/>
</dbReference>
<dbReference type="PRINTS" id="PR00862">
    <property type="entry name" value="PROLIGOPTASE"/>
</dbReference>
<dbReference type="AlphaFoldDB" id="A0A1H1S692"/>